<gene>
    <name evidence="2" type="ORF">M5K25_020304</name>
</gene>
<evidence type="ECO:0000313" key="2">
    <source>
        <dbReference type="EMBL" id="KAL0909434.1"/>
    </source>
</evidence>
<name>A0ABD0U9J0_DENTH</name>
<evidence type="ECO:0000256" key="1">
    <source>
        <dbReference type="SAM" id="Phobius"/>
    </source>
</evidence>
<organism evidence="2 3">
    <name type="scientific">Dendrobium thyrsiflorum</name>
    <name type="common">Pinecone-like raceme dendrobium</name>
    <name type="synonym">Orchid</name>
    <dbReference type="NCBI Taxonomy" id="117978"/>
    <lineage>
        <taxon>Eukaryota</taxon>
        <taxon>Viridiplantae</taxon>
        <taxon>Streptophyta</taxon>
        <taxon>Embryophyta</taxon>
        <taxon>Tracheophyta</taxon>
        <taxon>Spermatophyta</taxon>
        <taxon>Magnoliopsida</taxon>
        <taxon>Liliopsida</taxon>
        <taxon>Asparagales</taxon>
        <taxon>Orchidaceae</taxon>
        <taxon>Epidendroideae</taxon>
        <taxon>Malaxideae</taxon>
        <taxon>Dendrobiinae</taxon>
        <taxon>Dendrobium</taxon>
    </lineage>
</organism>
<feature type="transmembrane region" description="Helical" evidence="1">
    <location>
        <begin position="196"/>
        <end position="218"/>
    </location>
</feature>
<accession>A0ABD0U9J0</accession>
<dbReference type="EMBL" id="JANQDX010000016">
    <property type="protein sequence ID" value="KAL0909434.1"/>
    <property type="molecule type" value="Genomic_DNA"/>
</dbReference>
<dbReference type="AlphaFoldDB" id="A0ABD0U9J0"/>
<sequence>MGKDVGVACRSDLEAMAGDPSVDVLGVDVIFAGNEVVPLLPMIFSSINNEGVNDVMGSEACVTNLKALSFESSNFGNVGIVGFPLPAIDVGVLFGTVVLILDISEAVDADDHASENLDVLNVNLSGNETDEGGSPVVGVNAFSGGLDASYVDPSLIPLKPSVTMMRQVSCTPTWMAMSCFNNLGGSFLRGSAYHHILFLFLFLLVLFICSRILVLLILSHQIIHVALGLSELHLIHALPSVPMQESLSPEHCSRSCKLESAEANIIESLIVKHHALISILNKLVNRESSIVWLHDDEVIRAEDLPEGPGSDRIHCARLQIHENRPRNEPSPACLIVVDIDPLELQVRIAAVLPSVVDPVLVTDHLPELRTDLVAALSALDVQNFPHLLLRRSAPWLEIGLGFKRRTDEESGEEELQKNVGQQGEIWELLSREI</sequence>
<evidence type="ECO:0000313" key="3">
    <source>
        <dbReference type="Proteomes" id="UP001552299"/>
    </source>
</evidence>
<keyword evidence="1" id="KW-1133">Transmembrane helix</keyword>
<proteinExistence type="predicted"/>
<keyword evidence="1" id="KW-0472">Membrane</keyword>
<comment type="caution">
    <text evidence="2">The sequence shown here is derived from an EMBL/GenBank/DDBJ whole genome shotgun (WGS) entry which is preliminary data.</text>
</comment>
<dbReference type="Proteomes" id="UP001552299">
    <property type="component" value="Unassembled WGS sequence"/>
</dbReference>
<protein>
    <submittedName>
        <fullName evidence="2">Uncharacterized protein</fullName>
    </submittedName>
</protein>
<keyword evidence="3" id="KW-1185">Reference proteome</keyword>
<keyword evidence="1" id="KW-0812">Transmembrane</keyword>
<reference evidence="2 3" key="1">
    <citation type="journal article" date="2024" name="Plant Biotechnol. J.">
        <title>Dendrobium thyrsiflorum genome and its molecular insights into genes involved in important horticultural traits.</title>
        <authorList>
            <person name="Chen B."/>
            <person name="Wang J.Y."/>
            <person name="Zheng P.J."/>
            <person name="Li K.L."/>
            <person name="Liang Y.M."/>
            <person name="Chen X.F."/>
            <person name="Zhang C."/>
            <person name="Zhao X."/>
            <person name="He X."/>
            <person name="Zhang G.Q."/>
            <person name="Liu Z.J."/>
            <person name="Xu Q."/>
        </authorList>
    </citation>
    <scope>NUCLEOTIDE SEQUENCE [LARGE SCALE GENOMIC DNA]</scope>
    <source>
        <strain evidence="2">GZMU011</strain>
    </source>
</reference>